<gene>
    <name evidence="2" type="ORF">BCF38_102582</name>
    <name evidence="3" type="ORF">SAMN05421539_102582</name>
</gene>
<feature type="region of interest" description="Disordered" evidence="1">
    <location>
        <begin position="1"/>
        <end position="179"/>
    </location>
</feature>
<reference evidence="2 4" key="2">
    <citation type="submission" date="2018-03" db="EMBL/GenBank/DDBJ databases">
        <title>Genomic Encyclopedia of Archaeal and Bacterial Type Strains, Phase II (KMG-II): from individual species to whole genera.</title>
        <authorList>
            <person name="Goeker M."/>
        </authorList>
    </citation>
    <scope>NUCLEOTIDE SEQUENCE [LARGE SCALE GENOMIC DNA]</scope>
    <source>
        <strain evidence="2 4">DSM 25227</strain>
    </source>
</reference>
<dbReference type="EMBL" id="UETC01000002">
    <property type="protein sequence ID" value="SSA41819.1"/>
    <property type="molecule type" value="Genomic_DNA"/>
</dbReference>
<dbReference type="Gene3D" id="1.10.287.1490">
    <property type="match status" value="1"/>
</dbReference>
<dbReference type="Proteomes" id="UP000251571">
    <property type="component" value="Unassembled WGS sequence"/>
</dbReference>
<dbReference type="OrthoDB" id="7659420at2"/>
<evidence type="ECO:0008006" key="6">
    <source>
        <dbReference type="Google" id="ProtNLM"/>
    </source>
</evidence>
<proteinExistence type="predicted"/>
<dbReference type="Proteomes" id="UP000245839">
    <property type="component" value="Unassembled WGS sequence"/>
</dbReference>
<sequence length="529" mass="53746">MARKTRKPRTTRPAPAVSETEAQTIAEAEQAEKIEDAEIVSDQEPKGSESLPDDAPILADDTIPPSEAEAASSEDVTLPADEPESETAASEPEPGEAAPTEDAAATDAEAPMGDDTVPPEEHADLADLARLDGADPEKVEAEAKAEAPEEMAEAPADAPEPERAPPAAPSPAPQPQVVEKSGPGFVPLVLGGLLAGAIGYAIPTFVSPPAPETVDPAAFAALQSRVDALPTEGDPVDLSAIETAQAELSERVDGLAARLDALEARPVTAAEQASGASTAQPSGDAEAIAALQAELEGLSGVGTRVDTVAGQIDGVAERVDAVAAQVDGLAARMDDLAATVAGLPAPPPDMSDRVAALEAELAALGQETQAVEISAEQLAREAAANQIRLAVDSGVPFAEPLAVLGDAPAVLAENAETGLPTNGELVAAFPDAARDALAEARRVEPGEGGLTGFIRRSTGARSLEPREGDDADAVLSRAEAAIRVGDVETALAEIDALPAVAQDAMADWIADARIRAAARAALPDYLGTE</sequence>
<evidence type="ECO:0000313" key="4">
    <source>
        <dbReference type="Proteomes" id="UP000245839"/>
    </source>
</evidence>
<evidence type="ECO:0000313" key="5">
    <source>
        <dbReference type="Proteomes" id="UP000251571"/>
    </source>
</evidence>
<name>A0A2Y9AH00_9RHOB</name>
<feature type="compositionally biased region" description="Low complexity" evidence="1">
    <location>
        <begin position="86"/>
        <end position="111"/>
    </location>
</feature>
<dbReference type="AlphaFoldDB" id="A0A2Y9AH00"/>
<accession>A0A2Y9AH00</accession>
<evidence type="ECO:0000313" key="3">
    <source>
        <dbReference type="EMBL" id="SSA41819.1"/>
    </source>
</evidence>
<feature type="compositionally biased region" description="Pro residues" evidence="1">
    <location>
        <begin position="164"/>
        <end position="174"/>
    </location>
</feature>
<evidence type="ECO:0000256" key="1">
    <source>
        <dbReference type="SAM" id="MobiDB-lite"/>
    </source>
</evidence>
<feature type="compositionally biased region" description="Basic residues" evidence="1">
    <location>
        <begin position="1"/>
        <end position="10"/>
    </location>
</feature>
<evidence type="ECO:0000313" key="2">
    <source>
        <dbReference type="EMBL" id="PWJ21330.1"/>
    </source>
</evidence>
<keyword evidence="4" id="KW-1185">Reference proteome</keyword>
<dbReference type="RefSeq" id="WP_109563651.1">
    <property type="nucleotide sequence ID" value="NZ_QGDJ01000002.1"/>
</dbReference>
<feature type="compositionally biased region" description="Low complexity" evidence="1">
    <location>
        <begin position="11"/>
        <end position="28"/>
    </location>
</feature>
<feature type="compositionally biased region" description="Basic and acidic residues" evidence="1">
    <location>
        <begin position="119"/>
        <end position="147"/>
    </location>
</feature>
<reference evidence="3 5" key="1">
    <citation type="submission" date="2016-10" db="EMBL/GenBank/DDBJ databases">
        <authorList>
            <person name="Cai Z."/>
        </authorList>
    </citation>
    <scope>NUCLEOTIDE SEQUENCE [LARGE SCALE GENOMIC DNA]</scope>
    <source>
        <strain evidence="3 5">DSM 25227</strain>
    </source>
</reference>
<protein>
    <recommendedName>
        <fullName evidence="6">Inner membrane protein</fullName>
    </recommendedName>
</protein>
<organism evidence="3 5">
    <name type="scientific">Jannaschia seohaensis</name>
    <dbReference type="NCBI Taxonomy" id="475081"/>
    <lineage>
        <taxon>Bacteria</taxon>
        <taxon>Pseudomonadati</taxon>
        <taxon>Pseudomonadota</taxon>
        <taxon>Alphaproteobacteria</taxon>
        <taxon>Rhodobacterales</taxon>
        <taxon>Roseobacteraceae</taxon>
        <taxon>Jannaschia</taxon>
    </lineage>
</organism>
<dbReference type="EMBL" id="QGDJ01000002">
    <property type="protein sequence ID" value="PWJ21330.1"/>
    <property type="molecule type" value="Genomic_DNA"/>
</dbReference>